<accession>A0A0F8WR28</accession>
<name>A0A0F8WR28_9ZZZZ</name>
<dbReference type="EMBL" id="LAZR01067829">
    <property type="protein sequence ID" value="KKK50815.1"/>
    <property type="molecule type" value="Genomic_DNA"/>
</dbReference>
<reference evidence="1" key="1">
    <citation type="journal article" date="2015" name="Nature">
        <title>Complex archaea that bridge the gap between prokaryotes and eukaryotes.</title>
        <authorList>
            <person name="Spang A."/>
            <person name="Saw J.H."/>
            <person name="Jorgensen S.L."/>
            <person name="Zaremba-Niedzwiedzka K."/>
            <person name="Martijn J."/>
            <person name="Lind A.E."/>
            <person name="van Eijk R."/>
            <person name="Schleper C."/>
            <person name="Guy L."/>
            <person name="Ettema T.J."/>
        </authorList>
    </citation>
    <scope>NUCLEOTIDE SEQUENCE</scope>
</reference>
<sequence length="74" mass="8415">MLRGQDRKEPLWWGRGARNCLAVWPNKNGPYHEIYIGSGKTGEAGPYIQIMDDELDDLVLFLQRIRNGTSPENG</sequence>
<protein>
    <recommendedName>
        <fullName evidence="2">Cytochrome c domain-containing protein</fullName>
    </recommendedName>
</protein>
<evidence type="ECO:0008006" key="2">
    <source>
        <dbReference type="Google" id="ProtNLM"/>
    </source>
</evidence>
<proteinExistence type="predicted"/>
<organism evidence="1">
    <name type="scientific">marine sediment metagenome</name>
    <dbReference type="NCBI Taxonomy" id="412755"/>
    <lineage>
        <taxon>unclassified sequences</taxon>
        <taxon>metagenomes</taxon>
        <taxon>ecological metagenomes</taxon>
    </lineage>
</organism>
<dbReference type="AlphaFoldDB" id="A0A0F8WR28"/>
<comment type="caution">
    <text evidence="1">The sequence shown here is derived from an EMBL/GenBank/DDBJ whole genome shotgun (WGS) entry which is preliminary data.</text>
</comment>
<evidence type="ECO:0000313" key="1">
    <source>
        <dbReference type="EMBL" id="KKK50815.1"/>
    </source>
</evidence>
<gene>
    <name evidence="1" type="ORF">LCGC14_3121220</name>
</gene>